<dbReference type="InterPro" id="IPR023298">
    <property type="entry name" value="ATPase_P-typ_TM_dom_sf"/>
</dbReference>
<sequence length="1068" mass="117553">MSPPLEWSALLDLSESDRELFALYGLGQRLEPPFGCVHHAFDHYVARHPSALAVDHLGEQISYHDLHRKSSNLARHLRHLGVRPGTRVVLLAQRSIPFVAAILATLKAGGCYVPLDGTIVTDSTLDHVLHDSDAIMVLYMKEYAHRVTGFPSVCLEEALDHANKSETENFEIQDLSSPSDSAYVIYTSGTTGKPKGVDVMHSNVTNLICLPPGNLGMKPGMKVGQFLNIAFDMAQWEILGAMANGCSLFIRGRTSKEWRSVMKMVDIVIATPSIMAPHDPADYPNIKVVATAGEVCPQALADRWAQTCRFHNSCGPTEITIVNTVQLHTAGSNLSIGTPTPNNTVYILDEQMKPVPIGEPGIMWAGGSGISRGYVNLPEKTAERYWLDPFLGNGSIMFNTGDLGRWRPDGQLEHLGRIDDQVKVKGFRVELDGVSAAMQTCSVITGAVALLIGTELWGFVTPAKVEIELVKAATARVQPYYAVPTRYITLESFPHTSNGKIDKRALRRMAETETETSVAPAPRKPELVFVPFTPVPAVSKSSSVTSLAPADGTLWTNLVSQPMPPSPAYVPEFRPFKAQIESHPYFEASPPSQSGLSSSGSSTLDASSESKASSQEKVAPSDISVVEKGEAWKGYLDDVLPPKTQGKRVRNLRHQVFSLYRRLFGVVFLTNLGVFLATVARGHTNAKSLGQIVVANFFCAILMRQDYVVNAFFNVFCAVPTSWPLAIRRVCARVYHIGGLHSGCAISAVLWLILFTVQATIEVTQGTVSIPTLVVTYLILLLLFAILLFAWPSFRQRFHDRFERTHRFLGWTATALVWCQTILLINDYRIPGESLAHASRTSPPFWLVVIMTASIVLPWTRLRKVPVRSEVLSTHAVRLYFDYVTPVPGTYTRISENPLMEWHSFATVPEPGKTGYSLVVSKAGDWTTNQITNPPTKLWVRGIPTCGVLRIVPLFRRLVFVATGSGIGPCAPCILEQRVPIRVLWTSPNVRQTFGDKLVDSLLAASPDAVIYDTRTHGKPDMVKLTMRMVKEFDAEAVCIISNQKLTQKLVYGLTSRGIPAFGAIWDS</sequence>
<feature type="compositionally biased region" description="Low complexity" evidence="1">
    <location>
        <begin position="587"/>
        <end position="613"/>
    </location>
</feature>
<evidence type="ECO:0000256" key="1">
    <source>
        <dbReference type="SAM" id="MobiDB-lite"/>
    </source>
</evidence>
<dbReference type="OrthoDB" id="408177at2759"/>
<dbReference type="InterPro" id="IPR010071">
    <property type="entry name" value="AA_adenyl_dom"/>
</dbReference>
<evidence type="ECO:0000259" key="3">
    <source>
        <dbReference type="Pfam" id="PF00501"/>
    </source>
</evidence>
<dbReference type="Gene3D" id="3.40.50.12780">
    <property type="entry name" value="N-terminal domain of ligase-like"/>
    <property type="match status" value="1"/>
</dbReference>
<dbReference type="InterPro" id="IPR045851">
    <property type="entry name" value="AMP-bd_C_sf"/>
</dbReference>
<proteinExistence type="predicted"/>
<feature type="transmembrane region" description="Helical" evidence="2">
    <location>
        <begin position="774"/>
        <end position="794"/>
    </location>
</feature>
<dbReference type="SUPFAM" id="SSF56801">
    <property type="entry name" value="Acetyl-CoA synthetase-like"/>
    <property type="match status" value="1"/>
</dbReference>
<dbReference type="Proteomes" id="UP000076722">
    <property type="component" value="Unassembled WGS sequence"/>
</dbReference>
<evidence type="ECO:0000256" key="2">
    <source>
        <dbReference type="SAM" id="Phobius"/>
    </source>
</evidence>
<feature type="domain" description="AMP-dependent synthetase/ligase" evidence="3">
    <location>
        <begin position="41"/>
        <end position="374"/>
    </location>
</feature>
<dbReference type="InterPro" id="IPR052979">
    <property type="entry name" value="Adenylate-forming_domain"/>
</dbReference>
<dbReference type="STRING" id="1314777.A0A164UUN2"/>
<evidence type="ECO:0000313" key="5">
    <source>
        <dbReference type="Proteomes" id="UP000076722"/>
    </source>
</evidence>
<dbReference type="SUPFAM" id="SSF81665">
    <property type="entry name" value="Calcium ATPase, transmembrane domain M"/>
    <property type="match status" value="1"/>
</dbReference>
<accession>A0A164UUN2</accession>
<keyword evidence="5" id="KW-1185">Reference proteome</keyword>
<feature type="transmembrane region" description="Helical" evidence="2">
    <location>
        <begin position="734"/>
        <end position="754"/>
    </location>
</feature>
<feature type="transmembrane region" description="Helical" evidence="2">
    <location>
        <begin position="659"/>
        <end position="679"/>
    </location>
</feature>
<feature type="transmembrane region" description="Helical" evidence="2">
    <location>
        <begin position="806"/>
        <end position="825"/>
    </location>
</feature>
<evidence type="ECO:0000313" key="4">
    <source>
        <dbReference type="EMBL" id="KZS93553.1"/>
    </source>
</evidence>
<dbReference type="PANTHER" id="PTHR33927">
    <property type="entry name" value="TRANSMEMBRANE PROTEIN"/>
    <property type="match status" value="1"/>
</dbReference>
<keyword evidence="2" id="KW-1133">Transmembrane helix</keyword>
<dbReference type="InterPro" id="IPR042099">
    <property type="entry name" value="ANL_N_sf"/>
</dbReference>
<dbReference type="PANTHER" id="PTHR33927:SF5">
    <property type="entry name" value="ENZYME, PUTATIVE (AFU_ORTHOLOGUE AFUA_8G01222)-RELATED"/>
    <property type="match status" value="1"/>
</dbReference>
<dbReference type="EMBL" id="KV419407">
    <property type="protein sequence ID" value="KZS93553.1"/>
    <property type="molecule type" value="Genomic_DNA"/>
</dbReference>
<feature type="transmembrane region" description="Helical" evidence="2">
    <location>
        <begin position="845"/>
        <end position="862"/>
    </location>
</feature>
<dbReference type="AlphaFoldDB" id="A0A164UUN2"/>
<reference evidence="4 5" key="1">
    <citation type="journal article" date="2016" name="Mol. Biol. Evol.">
        <title>Comparative Genomics of Early-Diverging Mushroom-Forming Fungi Provides Insights into the Origins of Lignocellulose Decay Capabilities.</title>
        <authorList>
            <person name="Nagy L.G."/>
            <person name="Riley R."/>
            <person name="Tritt A."/>
            <person name="Adam C."/>
            <person name="Daum C."/>
            <person name="Floudas D."/>
            <person name="Sun H."/>
            <person name="Yadav J.S."/>
            <person name="Pangilinan J."/>
            <person name="Larsson K.H."/>
            <person name="Matsuura K."/>
            <person name="Barry K."/>
            <person name="Labutti K."/>
            <person name="Kuo R."/>
            <person name="Ohm R.A."/>
            <person name="Bhattacharya S.S."/>
            <person name="Shirouzu T."/>
            <person name="Yoshinaga Y."/>
            <person name="Martin F.M."/>
            <person name="Grigoriev I.V."/>
            <person name="Hibbett D.S."/>
        </authorList>
    </citation>
    <scope>NUCLEOTIDE SEQUENCE [LARGE SCALE GENOMIC DNA]</scope>
    <source>
        <strain evidence="4 5">HHB9708</strain>
    </source>
</reference>
<dbReference type="Gene3D" id="3.30.300.30">
    <property type="match status" value="1"/>
</dbReference>
<protein>
    <submittedName>
        <fullName evidence="4">Nonribosomal peptide synthetase 12</fullName>
    </submittedName>
</protein>
<dbReference type="NCBIfam" id="TIGR01733">
    <property type="entry name" value="AA-adenyl-dom"/>
    <property type="match status" value="1"/>
</dbReference>
<organism evidence="4 5">
    <name type="scientific">Sistotremastrum niveocremeum HHB9708</name>
    <dbReference type="NCBI Taxonomy" id="1314777"/>
    <lineage>
        <taxon>Eukaryota</taxon>
        <taxon>Fungi</taxon>
        <taxon>Dikarya</taxon>
        <taxon>Basidiomycota</taxon>
        <taxon>Agaricomycotina</taxon>
        <taxon>Agaricomycetes</taxon>
        <taxon>Sistotremastrales</taxon>
        <taxon>Sistotremastraceae</taxon>
        <taxon>Sertulicium</taxon>
        <taxon>Sertulicium niveocremeum</taxon>
    </lineage>
</organism>
<name>A0A164UUN2_9AGAM</name>
<dbReference type="InterPro" id="IPR000873">
    <property type="entry name" value="AMP-dep_synth/lig_dom"/>
</dbReference>
<dbReference type="Pfam" id="PF00501">
    <property type="entry name" value="AMP-binding"/>
    <property type="match status" value="1"/>
</dbReference>
<keyword evidence="2" id="KW-0812">Transmembrane</keyword>
<keyword evidence="2" id="KW-0472">Membrane</keyword>
<dbReference type="PROSITE" id="PS00455">
    <property type="entry name" value="AMP_BINDING"/>
    <property type="match status" value="1"/>
</dbReference>
<dbReference type="InterPro" id="IPR020845">
    <property type="entry name" value="AMP-binding_CS"/>
</dbReference>
<feature type="region of interest" description="Disordered" evidence="1">
    <location>
        <begin position="586"/>
        <end position="621"/>
    </location>
</feature>
<gene>
    <name evidence="4" type="ORF">SISNIDRAFT_478722</name>
</gene>